<dbReference type="Gene3D" id="1.10.30.50">
    <property type="match status" value="1"/>
</dbReference>
<dbReference type="PANTHER" id="PTHR33427">
    <property type="entry name" value="HNH ENDONUCLEASE"/>
    <property type="match status" value="1"/>
</dbReference>
<sequence>MASPPHPSPPRSRRSDKKTWGEEGVLEEREGEKGEGGRPRSFDVKTRAKCWQKAEVVAGRHPERWRKDPAGNVVCKRFWNCHGCLCYEYDHIIPFSKGGESTADNCQILQTRVNRLKSNKEWVNETELQGFSCDIKFTDKELDIIEMAVYGDVIRPGNQCRCRTVAEMLGQVKLKDKLAPCELPHKEPS</sequence>
<evidence type="ECO:0000313" key="3">
    <source>
        <dbReference type="EMBL" id="KAF3323247.1"/>
    </source>
</evidence>
<dbReference type="PANTHER" id="PTHR33427:SF1">
    <property type="entry name" value="F6A14.21 PROTEIN"/>
    <property type="match status" value="1"/>
</dbReference>
<evidence type="ECO:0000259" key="2">
    <source>
        <dbReference type="SMART" id="SM00507"/>
    </source>
</evidence>
<feature type="region of interest" description="Disordered" evidence="1">
    <location>
        <begin position="1"/>
        <end position="41"/>
    </location>
</feature>
<evidence type="ECO:0000256" key="1">
    <source>
        <dbReference type="SAM" id="MobiDB-lite"/>
    </source>
</evidence>
<keyword evidence="3" id="KW-0255">Endonuclease</keyword>
<dbReference type="EMBL" id="SWLB01000023">
    <property type="protein sequence ID" value="KAF3323247.1"/>
    <property type="molecule type" value="Genomic_DNA"/>
</dbReference>
<dbReference type="AlphaFoldDB" id="A0A833V4A7"/>
<dbReference type="InterPro" id="IPR003615">
    <property type="entry name" value="HNH_nuc"/>
</dbReference>
<dbReference type="Proteomes" id="UP000623129">
    <property type="component" value="Unassembled WGS sequence"/>
</dbReference>
<keyword evidence="3" id="KW-0378">Hydrolase</keyword>
<protein>
    <submittedName>
        <fullName evidence="3">HNH endonuclease</fullName>
    </submittedName>
</protein>
<accession>A0A833V4A7</accession>
<reference evidence="3" key="1">
    <citation type="submission" date="2020-01" db="EMBL/GenBank/DDBJ databases">
        <title>Genome sequence of Kobresia littledalei, the first chromosome-level genome in the family Cyperaceae.</title>
        <authorList>
            <person name="Qu G."/>
        </authorList>
    </citation>
    <scope>NUCLEOTIDE SEQUENCE</scope>
    <source>
        <strain evidence="3">C.B.Clarke</strain>
        <tissue evidence="3">Leaf</tissue>
    </source>
</reference>
<dbReference type="SMART" id="SM00507">
    <property type="entry name" value="HNHc"/>
    <property type="match status" value="1"/>
</dbReference>
<organism evidence="3 4">
    <name type="scientific">Carex littledalei</name>
    <dbReference type="NCBI Taxonomy" id="544730"/>
    <lineage>
        <taxon>Eukaryota</taxon>
        <taxon>Viridiplantae</taxon>
        <taxon>Streptophyta</taxon>
        <taxon>Embryophyta</taxon>
        <taxon>Tracheophyta</taxon>
        <taxon>Spermatophyta</taxon>
        <taxon>Magnoliopsida</taxon>
        <taxon>Liliopsida</taxon>
        <taxon>Poales</taxon>
        <taxon>Cyperaceae</taxon>
        <taxon>Cyperoideae</taxon>
        <taxon>Cariceae</taxon>
        <taxon>Carex</taxon>
        <taxon>Carex subgen. Euthyceras</taxon>
    </lineage>
</organism>
<feature type="compositionally biased region" description="Pro residues" evidence="1">
    <location>
        <begin position="1"/>
        <end position="10"/>
    </location>
</feature>
<name>A0A833V4A7_9POAL</name>
<dbReference type="GO" id="GO:0004519">
    <property type="term" value="F:endonuclease activity"/>
    <property type="evidence" value="ECO:0007669"/>
    <property type="project" value="UniProtKB-KW"/>
</dbReference>
<gene>
    <name evidence="3" type="ORF">FCM35_KLT11978</name>
</gene>
<feature type="domain" description="HNH nuclease" evidence="2">
    <location>
        <begin position="69"/>
        <end position="115"/>
    </location>
</feature>
<keyword evidence="4" id="KW-1185">Reference proteome</keyword>
<feature type="compositionally biased region" description="Basic and acidic residues" evidence="1">
    <location>
        <begin position="17"/>
        <end position="41"/>
    </location>
</feature>
<evidence type="ECO:0000313" key="4">
    <source>
        <dbReference type="Proteomes" id="UP000623129"/>
    </source>
</evidence>
<dbReference type="OrthoDB" id="1883054at2759"/>
<comment type="caution">
    <text evidence="3">The sequence shown here is derived from an EMBL/GenBank/DDBJ whole genome shotgun (WGS) entry which is preliminary data.</text>
</comment>
<proteinExistence type="predicted"/>
<dbReference type="CDD" id="cd00085">
    <property type="entry name" value="HNHc"/>
    <property type="match status" value="1"/>
</dbReference>
<keyword evidence="3" id="KW-0540">Nuclease</keyword>